<dbReference type="EMBL" id="SRLO01000090">
    <property type="protein sequence ID" value="TNN76769.1"/>
    <property type="molecule type" value="Genomic_DNA"/>
</dbReference>
<evidence type="ECO:0000313" key="2">
    <source>
        <dbReference type="Proteomes" id="UP000314294"/>
    </source>
</evidence>
<name>A0A4Z2IFE9_9TELE</name>
<dbReference type="Proteomes" id="UP000314294">
    <property type="component" value="Unassembled WGS sequence"/>
</dbReference>
<proteinExistence type="predicted"/>
<keyword evidence="2" id="KW-1185">Reference proteome</keyword>
<comment type="caution">
    <text evidence="1">The sequence shown here is derived from an EMBL/GenBank/DDBJ whole genome shotgun (WGS) entry which is preliminary data.</text>
</comment>
<evidence type="ECO:0000313" key="1">
    <source>
        <dbReference type="EMBL" id="TNN76769.1"/>
    </source>
</evidence>
<organism evidence="1 2">
    <name type="scientific">Liparis tanakae</name>
    <name type="common">Tanaka's snailfish</name>
    <dbReference type="NCBI Taxonomy" id="230148"/>
    <lineage>
        <taxon>Eukaryota</taxon>
        <taxon>Metazoa</taxon>
        <taxon>Chordata</taxon>
        <taxon>Craniata</taxon>
        <taxon>Vertebrata</taxon>
        <taxon>Euteleostomi</taxon>
        <taxon>Actinopterygii</taxon>
        <taxon>Neopterygii</taxon>
        <taxon>Teleostei</taxon>
        <taxon>Neoteleostei</taxon>
        <taxon>Acanthomorphata</taxon>
        <taxon>Eupercaria</taxon>
        <taxon>Perciformes</taxon>
        <taxon>Cottioidei</taxon>
        <taxon>Cottales</taxon>
        <taxon>Liparidae</taxon>
        <taxon>Liparis</taxon>
    </lineage>
</organism>
<reference evidence="1 2" key="1">
    <citation type="submission" date="2019-03" db="EMBL/GenBank/DDBJ databases">
        <title>First draft genome of Liparis tanakae, snailfish: a comprehensive survey of snailfish specific genes.</title>
        <authorList>
            <person name="Kim W."/>
            <person name="Song I."/>
            <person name="Jeong J.-H."/>
            <person name="Kim D."/>
            <person name="Kim S."/>
            <person name="Ryu S."/>
            <person name="Song J.Y."/>
            <person name="Lee S.K."/>
        </authorList>
    </citation>
    <scope>NUCLEOTIDE SEQUENCE [LARGE SCALE GENOMIC DNA]</scope>
    <source>
        <tissue evidence="1">Muscle</tissue>
    </source>
</reference>
<sequence length="105" mass="11551">MANKTLLLFEHKIKRHILVLAFNQPYVGLTSLWPFGPFPRRELALITLCSDFGLKAVVLLSSMAQSLTPCHATVCSLISPVHKAPAIHSQHVVSKSVEVPTCPHN</sequence>
<gene>
    <name evidence="1" type="ORF">EYF80_013018</name>
</gene>
<dbReference type="AlphaFoldDB" id="A0A4Z2IFE9"/>
<accession>A0A4Z2IFE9</accession>
<protein>
    <submittedName>
        <fullName evidence="1">Uncharacterized protein</fullName>
    </submittedName>
</protein>